<proteinExistence type="predicted"/>
<organism evidence="1">
    <name type="scientific">Brassica oleracea</name>
    <name type="common">Wild cabbage</name>
    <dbReference type="NCBI Taxonomy" id="3712"/>
    <lineage>
        <taxon>Eukaryota</taxon>
        <taxon>Viridiplantae</taxon>
        <taxon>Streptophyta</taxon>
        <taxon>Embryophyta</taxon>
        <taxon>Tracheophyta</taxon>
        <taxon>Spermatophyta</taxon>
        <taxon>Magnoliopsida</taxon>
        <taxon>eudicotyledons</taxon>
        <taxon>Gunneridae</taxon>
        <taxon>Pentapetalae</taxon>
        <taxon>rosids</taxon>
        <taxon>malvids</taxon>
        <taxon>Brassicales</taxon>
        <taxon>Brassicaceae</taxon>
        <taxon>Brassiceae</taxon>
        <taxon>Brassica</taxon>
    </lineage>
</organism>
<protein>
    <submittedName>
        <fullName evidence="1">Uncharacterized protein</fullName>
    </submittedName>
</protein>
<reference evidence="1" key="1">
    <citation type="submission" date="2018-11" db="EMBL/GenBank/DDBJ databases">
        <authorList>
            <consortium name="Genoscope - CEA"/>
            <person name="William W."/>
        </authorList>
    </citation>
    <scope>NUCLEOTIDE SEQUENCE</scope>
</reference>
<accession>A0A3P6FV56</accession>
<sequence length="90" mass="10539">MAAVKAPPCKRVFTTTNVWSIDFLRIIIVSQEEEEEEEEEESETLYIYIYKRKGIHVKARKTELVVVMAMEKIILNDSSPLFQVAHQRKI</sequence>
<dbReference type="AlphaFoldDB" id="A0A3P6FV56"/>
<name>A0A3P6FV56_BRAOL</name>
<dbReference type="EMBL" id="LR031878">
    <property type="protein sequence ID" value="VDD48392.1"/>
    <property type="molecule type" value="Genomic_DNA"/>
</dbReference>
<gene>
    <name evidence="1" type="ORF">BOLC1T00781H</name>
</gene>
<evidence type="ECO:0000313" key="1">
    <source>
        <dbReference type="EMBL" id="VDD48392.1"/>
    </source>
</evidence>